<organism evidence="2 3">
    <name type="scientific">Leisingera aquaemixtae</name>
    <dbReference type="NCBI Taxonomy" id="1396826"/>
    <lineage>
        <taxon>Bacteria</taxon>
        <taxon>Pseudomonadati</taxon>
        <taxon>Pseudomonadota</taxon>
        <taxon>Alphaproteobacteria</taxon>
        <taxon>Rhodobacterales</taxon>
        <taxon>Roseobacteraceae</taxon>
        <taxon>Leisingera</taxon>
    </lineage>
</organism>
<keyword evidence="1" id="KW-1133">Transmembrane helix</keyword>
<reference evidence="2 3" key="1">
    <citation type="submission" date="2015-09" db="EMBL/GenBank/DDBJ databases">
        <authorList>
            <consortium name="Swine Surveillance"/>
        </authorList>
    </citation>
    <scope>NUCLEOTIDE SEQUENCE [LARGE SCALE GENOMIC DNA]</scope>
    <source>
        <strain evidence="2 3">CECT 8399</strain>
    </source>
</reference>
<evidence type="ECO:0000313" key="3">
    <source>
        <dbReference type="Proteomes" id="UP000051326"/>
    </source>
</evidence>
<gene>
    <name evidence="2" type="ORF">PHA8399_01199</name>
</gene>
<dbReference type="STRING" id="1396826.PHA8399_01199"/>
<protein>
    <submittedName>
        <fullName evidence="2">Uncharacterized protein</fullName>
    </submittedName>
</protein>
<dbReference type="Proteomes" id="UP000051326">
    <property type="component" value="Unassembled WGS sequence"/>
</dbReference>
<dbReference type="EMBL" id="CYSR01000011">
    <property type="protein sequence ID" value="CUH99083.1"/>
    <property type="molecule type" value="Genomic_DNA"/>
</dbReference>
<feature type="transmembrane region" description="Helical" evidence="1">
    <location>
        <begin position="12"/>
        <end position="34"/>
    </location>
</feature>
<evidence type="ECO:0000256" key="1">
    <source>
        <dbReference type="SAM" id="Phobius"/>
    </source>
</evidence>
<sequence>MVAKHSSRRDFLKLSISPFTAGILAGTSGVIFPAPAKAEITAAGVAATISIASALSNMFGKRGGEGERHAILNAKLDTIIQLQQLTLESISEVHSKLEELEGQIPNFLENESLRKQQVDALTHMRRLQDIQYSILAGNNVEDIKNDFDQLSQAVWTSVSNLDSDVKSSNLQGDAGYDGILFTVTALNTYFMMAPGLKNVALDSALKEFPTSARYRGLVRAMGDVIEYLKTSILPTQVEFQQRMFAAPNRKKIGAPWVYWYRYIAQQFDMFDPSIREHEKIQIDTFFRNYITMIPCRNGHNSNDIEWAKRHGTSVDPYWRTFELLAPVKLILNPTFSDTPTEYRVSPFVGFDQVDFYFRRNGPISVRQISEFNKNEFARVPRGVWPGNRQRPTDYLHLPLDVGEFFCPGFKDTDPQAYAQQIANRVLQGIRGNELRVMSELLLEMSMRRWREVGFIEMDSWLTELNKDISEL</sequence>
<evidence type="ECO:0000313" key="2">
    <source>
        <dbReference type="EMBL" id="CUH99083.1"/>
    </source>
</evidence>
<dbReference type="InterPro" id="IPR006311">
    <property type="entry name" value="TAT_signal"/>
</dbReference>
<accession>A0A0P1H8A1</accession>
<dbReference type="PROSITE" id="PS51318">
    <property type="entry name" value="TAT"/>
    <property type="match status" value="1"/>
</dbReference>
<keyword evidence="1" id="KW-0472">Membrane</keyword>
<keyword evidence="1" id="KW-0812">Transmembrane</keyword>
<proteinExistence type="predicted"/>
<name>A0A0P1H8A1_9RHOB</name>
<dbReference type="AlphaFoldDB" id="A0A0P1H8A1"/>